<protein>
    <submittedName>
        <fullName evidence="8">Mucin-5AC-like</fullName>
    </submittedName>
</protein>
<dbReference type="SMART" id="SM00216">
    <property type="entry name" value="VWD"/>
    <property type="match status" value="3"/>
</dbReference>
<dbReference type="SMART" id="SM00214">
    <property type="entry name" value="VWC"/>
    <property type="match status" value="3"/>
</dbReference>
<evidence type="ECO:0000259" key="7">
    <source>
        <dbReference type="PROSITE" id="PS51233"/>
    </source>
</evidence>
<dbReference type="PANTHER" id="PTHR11339">
    <property type="entry name" value="EXTRACELLULAR MATRIX GLYCOPROTEIN RELATED"/>
    <property type="match status" value="1"/>
</dbReference>
<evidence type="ECO:0000256" key="1">
    <source>
        <dbReference type="ARBA" id="ARBA00004613"/>
    </source>
</evidence>
<dbReference type="InterPro" id="IPR014853">
    <property type="entry name" value="VWF/SSPO/ZAN-like_Cys-rich_dom"/>
</dbReference>
<dbReference type="PROSITE" id="PS51233">
    <property type="entry name" value="VWFD"/>
    <property type="match status" value="3"/>
</dbReference>
<dbReference type="GeneID" id="109073510"/>
<dbReference type="InterPro" id="IPR058753">
    <property type="entry name" value="TIL_OTOGL_Mucin"/>
</dbReference>
<dbReference type="CDD" id="cd19941">
    <property type="entry name" value="TIL"/>
    <property type="match status" value="4"/>
</dbReference>
<evidence type="ECO:0000256" key="6">
    <source>
        <dbReference type="SAM" id="MobiDB-lite"/>
    </source>
</evidence>
<evidence type="ECO:0000256" key="4">
    <source>
        <dbReference type="ARBA" id="ARBA00023157"/>
    </source>
</evidence>
<dbReference type="SMR" id="A0A9R0B2A0"/>
<keyword evidence="5" id="KW-0325">Glycoprotein</keyword>
<dbReference type="InterPro" id="IPR001846">
    <property type="entry name" value="VWF_type-D"/>
</dbReference>
<feature type="domain" description="VWFD" evidence="7">
    <location>
        <begin position="14"/>
        <end position="183"/>
    </location>
</feature>
<gene>
    <name evidence="8" type="primary">LOC109073510</name>
</gene>
<reference evidence="8" key="1">
    <citation type="submission" date="2025-08" db="UniProtKB">
        <authorList>
            <consortium name="RefSeq"/>
        </authorList>
    </citation>
    <scope>IDENTIFICATION</scope>
    <source>
        <tissue evidence="8">Muscle</tissue>
    </source>
</reference>
<dbReference type="FunFam" id="2.10.25.10:FF:000674">
    <property type="entry name" value="Mucin-2"/>
    <property type="match status" value="1"/>
</dbReference>
<feature type="domain" description="VWFD" evidence="7">
    <location>
        <begin position="835"/>
        <end position="1004"/>
    </location>
</feature>
<dbReference type="InterPro" id="IPR001007">
    <property type="entry name" value="VWF_dom"/>
</dbReference>
<dbReference type="PANTHER" id="PTHR11339:SF408">
    <property type="entry name" value="MUCIN-5B"/>
    <property type="match status" value="1"/>
</dbReference>
<feature type="region of interest" description="Disordered" evidence="6">
    <location>
        <begin position="1342"/>
        <end position="1383"/>
    </location>
</feature>
<dbReference type="Pfam" id="PF01826">
    <property type="entry name" value="TIL"/>
    <property type="match status" value="1"/>
</dbReference>
<accession>A0A9R0B2A0</accession>
<keyword evidence="4" id="KW-1015">Disulfide bond</keyword>
<dbReference type="Pfam" id="PF00094">
    <property type="entry name" value="VWD"/>
    <property type="match status" value="3"/>
</dbReference>
<dbReference type="GO" id="GO:0005615">
    <property type="term" value="C:extracellular space"/>
    <property type="evidence" value="ECO:0007669"/>
    <property type="project" value="TreeGrafter"/>
</dbReference>
<dbReference type="GO" id="GO:0031012">
    <property type="term" value="C:extracellular matrix"/>
    <property type="evidence" value="ECO:0007669"/>
    <property type="project" value="TreeGrafter"/>
</dbReference>
<sequence>MTGSVSPIGAHNKQVCSTWGNYHFKKFDGDIFQLPSTCNYIMCAMCGSSYEDFNIQLRRQVINDQPIITNITMKLDSAVVELTKNSVTVDGRQINLPFIHSGILIYKSSSYVKVTAKHGLVAMWNEDDSFTVELDMMHLNKTCGLCGDFSGIQSHNEIIKDDADRSPYDYGYFAKSDSTESCIEQMSSTKPCKEMTPVCEQLLSGPSFSSCKDLVPLDSFIKACELDMCFCTNRTRSFCVCRTISEYFRQCIQAGGKPDPWMKEQFCDKSCPYHNMVYQECGNPCINTCSYPDRSHICEDQCIDGCFCPEGYLFDDLTNRGCIAKNQCPCIHNGNIYEPGQTYRSNCKECTCVDNLWSCEDRDCPGTCSVEGGSHFTTYDGRTYSFHGDCTYVLSKQTSDNEFTVLGDLIKCGFTDTETCLKAVTILFSKRNTVFRIQSDGKVFVNKMHSQLPLSIADVMIFKPTTFFIIVQTSFGLELEIQLISVMQVYIKVDVTYKQKTNGLCGNFNSIQADDFITVSGSPEATAVDFANGWKARANCPDVKNNFEDPCSFSLDNERYAKKWCSLLSDPDGVFAPCHKEISPDIYQMICMYDACNCEKSEDCMCAALSSYVHNCATKGIHLPRWRNTACSKFSASCPENMVYSYKVQNNSRSCRCNSDPDFTCGVTFEPVDGCICAEGTFLDEEAKCVPLSSCSCYSKDTVILPGEVINRDGTMCTCKDGKLSCIGKRIMQQSCPQPMVFFDCTSAAPESTGSECQKSCSTLDMACISTECISGCMCPPGLVSDGMGGCIKEDLCPCIHNGIVHQPGDTIKVDCNSCTCKDRKWECTTNPCHGTCLVHGDGHYVTFDGKRYTFDGECEYTLITDYCGHANASGTLRVLTENIPCGSTGTTCSKTVRLFLGVRLKLTDGGYQILHRDEGVDIPYQILIRGIYMVIEANNGLIVMWDQRANMFIKLSPNFKGAVCGLCGNFDGNANNDFMLRSHEVVIKPLDFGNDWKESNSCPVTTEIRNPCSNNPYRQSWAQKECSIIKSGVFTTCHYQVDPNHFYDACVRDSCACDSGGDHDCLCTAIAAYAQACNEAGACVAWRTPKICPLFCDYYNAPGNCDWQYKPCGAPCLQTCRNPTGQCSSQILALEGCYPTCPPGHPYFDEDTMKCVKKEQCGCYDKEGKHYGNQEIVPSIENCQICYCKSMEINCKYNATACTCTFKGNKYMHGDTIYNTTDGLGSCMTAVCEEHGIIKKTSYPCQTSHSTTTYTSPTIFDFSRKIAVLGLYRTCNFLVSEKNVIILLCLFNQMSMFYEKCIHNKNYNFLYFIAETTLSGMTAKYTTETLPTKTVSSFTTSTTTTSITTTPNPTKTSTSTPSPSLSTSMPIPPTVQTSSTVSGKSTSLSTIAFTTTASAFSPKSTTMKTTTLTPTPGFVKYSSYNSVINKHAHTTKYNINGPKFLHCYKYIHRHINNNFYCYTFTNFSNHNGYNTNEDINKPNFFHKHKHISKNFHIFFCYNFNKQIYTKSYTTSPEFPHCPKFLQYDRHNYNSNNKNIYSSINNISNIYNIENKHPYSYPWM</sequence>
<feature type="domain" description="VWFD" evidence="7">
    <location>
        <begin position="366"/>
        <end position="541"/>
    </location>
</feature>
<dbReference type="SMART" id="SM00832">
    <property type="entry name" value="C8"/>
    <property type="match status" value="3"/>
</dbReference>
<organism evidence="8">
    <name type="scientific">Cyprinus carpio</name>
    <name type="common">Common carp</name>
    <dbReference type="NCBI Taxonomy" id="7962"/>
    <lineage>
        <taxon>Eukaryota</taxon>
        <taxon>Metazoa</taxon>
        <taxon>Chordata</taxon>
        <taxon>Craniata</taxon>
        <taxon>Vertebrata</taxon>
        <taxon>Euteleostomi</taxon>
        <taxon>Actinopterygii</taxon>
        <taxon>Neopterygii</taxon>
        <taxon>Teleostei</taxon>
        <taxon>Ostariophysi</taxon>
        <taxon>Cypriniformes</taxon>
        <taxon>Cyprinidae</taxon>
        <taxon>Cyprininae</taxon>
        <taxon>Cyprinus</taxon>
    </lineage>
</organism>
<evidence type="ECO:0000256" key="3">
    <source>
        <dbReference type="ARBA" id="ARBA00022737"/>
    </source>
</evidence>
<evidence type="ECO:0000256" key="2">
    <source>
        <dbReference type="ARBA" id="ARBA00022525"/>
    </source>
</evidence>
<dbReference type="InterPro" id="IPR050780">
    <property type="entry name" value="Mucin_vWF_Thrombospondin_sf"/>
</dbReference>
<evidence type="ECO:0000313" key="8">
    <source>
        <dbReference type="RefSeq" id="XP_042617331.1"/>
    </source>
</evidence>
<dbReference type="RefSeq" id="XP_042617331.1">
    <property type="nucleotide sequence ID" value="XM_042761397.1"/>
</dbReference>
<dbReference type="KEGG" id="ccar:109073510"/>
<dbReference type="InterPro" id="IPR002919">
    <property type="entry name" value="TIL_dom"/>
</dbReference>
<dbReference type="SMART" id="SM00215">
    <property type="entry name" value="VWC_out"/>
    <property type="match status" value="2"/>
</dbReference>
<dbReference type="Proteomes" id="UP001155660">
    <property type="component" value="Chromosome A7"/>
</dbReference>
<evidence type="ECO:0000256" key="5">
    <source>
        <dbReference type="ARBA" id="ARBA00023180"/>
    </source>
</evidence>
<dbReference type="Pfam" id="PF08742">
    <property type="entry name" value="C8"/>
    <property type="match status" value="3"/>
</dbReference>
<keyword evidence="3" id="KW-0677">Repeat</keyword>
<dbReference type="Pfam" id="PF25962">
    <property type="entry name" value="TIL_OTOGL_Mucin"/>
    <property type="match status" value="1"/>
</dbReference>
<dbReference type="OrthoDB" id="160294at2759"/>
<name>A0A9R0B2A0_CYPCA</name>
<proteinExistence type="predicted"/>
<comment type="subcellular location">
    <subcellularLocation>
        <location evidence="1">Secreted</location>
    </subcellularLocation>
</comment>
<keyword evidence="2" id="KW-0964">Secreted</keyword>